<dbReference type="Gene3D" id="3.40.630.30">
    <property type="match status" value="1"/>
</dbReference>
<keyword evidence="3" id="KW-0808">Transferase</keyword>
<evidence type="ECO:0000256" key="5">
    <source>
        <dbReference type="ARBA" id="ARBA00048017"/>
    </source>
</evidence>
<evidence type="ECO:0000256" key="1">
    <source>
        <dbReference type="ARBA" id="ARBA00010543"/>
    </source>
</evidence>
<accession>A0AAV2T8G6</accession>
<sequence length="433" mass="50130">MDVLGGSSLEDYRVAANEAVSFKLVKHKADFQDGTEFHPEYTHQIFGESEQIFGYKDLKVNIWYIAGSLSTYIGISYTSCINEKDAKGVKPDDIMKILSEIYPYKVERNLVDFARTFHDEKFKPIGVPRHSYQCCDNAASKYCIYYMEYGMPDFDEFLQYHKKMESFILFFVDGASPISTDDSQWCYYTIFEVSDGDGPEPQYAFIGYMTVYKFYAYPSSLRPRISQFLILPPYRMKGHGSELLTTFYRDFIHVPNVRDITVEDPSPEFRRLRDFVDCKRCLEQPEIMKCFSGDDAVESNLDRKHPDFVAFRNKARDLLKMNRCQAKRIFEALQLYLLPRTPKAQAAFRAALYKRVVACYERTRTDAMCGRSIDPRVPQSSTGALQKVFGEVADECYKSQVNERVDFEMDAFQAIVSKLDRCINSSKTTQCVM</sequence>
<dbReference type="EMBL" id="CAXLJL010000156">
    <property type="protein sequence ID" value="CAL5133161.1"/>
    <property type="molecule type" value="Genomic_DNA"/>
</dbReference>
<evidence type="ECO:0000259" key="6">
    <source>
        <dbReference type="Pfam" id="PF10394"/>
    </source>
</evidence>
<evidence type="ECO:0000313" key="8">
    <source>
        <dbReference type="Proteomes" id="UP001497525"/>
    </source>
</evidence>
<evidence type="ECO:0000256" key="2">
    <source>
        <dbReference type="ARBA" id="ARBA00013184"/>
    </source>
</evidence>
<dbReference type="InterPro" id="IPR017380">
    <property type="entry name" value="Hist_AcTrfase_B-typ_cat-su"/>
</dbReference>
<dbReference type="EC" id="2.3.1.48" evidence="2"/>
<feature type="domain" description="Histone acetyl transferase HAT1 N-terminal" evidence="6">
    <location>
        <begin position="14"/>
        <end position="173"/>
    </location>
</feature>
<dbReference type="Pfam" id="PF10394">
    <property type="entry name" value="Hat1_N"/>
    <property type="match status" value="1"/>
</dbReference>
<evidence type="ECO:0000313" key="7">
    <source>
        <dbReference type="EMBL" id="CAL5133161.1"/>
    </source>
</evidence>
<dbReference type="GO" id="GO:0031509">
    <property type="term" value="P:subtelomeric heterochromatin formation"/>
    <property type="evidence" value="ECO:0007669"/>
    <property type="project" value="InterPro"/>
</dbReference>
<dbReference type="GO" id="GO:0005634">
    <property type="term" value="C:nucleus"/>
    <property type="evidence" value="ECO:0007669"/>
    <property type="project" value="InterPro"/>
</dbReference>
<keyword evidence="4" id="KW-0012">Acyltransferase</keyword>
<protein>
    <recommendedName>
        <fullName evidence="2">histone acetyltransferase</fullName>
        <ecNumber evidence="2">2.3.1.48</ecNumber>
    </recommendedName>
</protein>
<dbReference type="InterPro" id="IPR019467">
    <property type="entry name" value="Hat1_N"/>
</dbReference>
<comment type="caution">
    <text evidence="7">The sequence shown here is derived from an EMBL/GenBank/DDBJ whole genome shotgun (WGS) entry which is preliminary data.</text>
</comment>
<comment type="similarity">
    <text evidence="1">Belongs to the HAT1 family.</text>
</comment>
<proteinExistence type="inferred from homology"/>
<evidence type="ECO:0000256" key="3">
    <source>
        <dbReference type="ARBA" id="ARBA00022679"/>
    </source>
</evidence>
<name>A0AAV2T8G6_CALDB</name>
<evidence type="ECO:0000256" key="4">
    <source>
        <dbReference type="ARBA" id="ARBA00023315"/>
    </source>
</evidence>
<reference evidence="7" key="1">
    <citation type="submission" date="2024-06" db="EMBL/GenBank/DDBJ databases">
        <authorList>
            <person name="Liu X."/>
            <person name="Lenzi L."/>
            <person name="Haldenby T S."/>
            <person name="Uol C."/>
        </authorList>
    </citation>
    <scope>NUCLEOTIDE SEQUENCE</scope>
</reference>
<dbReference type="PANTHER" id="PTHR12046">
    <property type="entry name" value="HISTONE ACETYLTRANSFERASE TYPE B CATALYTIC SUBUNIT"/>
    <property type="match status" value="1"/>
</dbReference>
<dbReference type="GO" id="GO:0000781">
    <property type="term" value="C:chromosome, telomeric region"/>
    <property type="evidence" value="ECO:0007669"/>
    <property type="project" value="GOC"/>
</dbReference>
<dbReference type="SUPFAM" id="SSF55729">
    <property type="entry name" value="Acyl-CoA N-acyltransferases (Nat)"/>
    <property type="match status" value="1"/>
</dbReference>
<comment type="catalytic activity">
    <reaction evidence="5">
        <text>L-lysyl-[protein] + acetyl-CoA = N(6)-acetyl-L-lysyl-[protein] + CoA + H(+)</text>
        <dbReference type="Rhea" id="RHEA:45948"/>
        <dbReference type="Rhea" id="RHEA-COMP:9752"/>
        <dbReference type="Rhea" id="RHEA-COMP:10731"/>
        <dbReference type="ChEBI" id="CHEBI:15378"/>
        <dbReference type="ChEBI" id="CHEBI:29969"/>
        <dbReference type="ChEBI" id="CHEBI:57287"/>
        <dbReference type="ChEBI" id="CHEBI:57288"/>
        <dbReference type="ChEBI" id="CHEBI:61930"/>
        <dbReference type="EC" id="2.3.1.48"/>
    </reaction>
</comment>
<dbReference type="InterPro" id="IPR016181">
    <property type="entry name" value="Acyl_CoA_acyltransferase"/>
</dbReference>
<dbReference type="Proteomes" id="UP001497525">
    <property type="component" value="Unassembled WGS sequence"/>
</dbReference>
<dbReference type="InterPro" id="IPR037113">
    <property type="entry name" value="Hat1_N_sf"/>
</dbReference>
<dbReference type="Gene3D" id="3.90.360.10">
    <property type="entry name" value="Histone acetyl transferase 1 (HAT1), N-terminal domain"/>
    <property type="match status" value="1"/>
</dbReference>
<dbReference type="AlphaFoldDB" id="A0AAV2T8G6"/>
<dbReference type="GO" id="GO:0004402">
    <property type="term" value="F:histone acetyltransferase activity"/>
    <property type="evidence" value="ECO:0007669"/>
    <property type="project" value="InterPro"/>
</dbReference>
<gene>
    <name evidence="7" type="ORF">CDAUBV1_LOCUS6434</name>
</gene>
<organism evidence="7 8">
    <name type="scientific">Calicophoron daubneyi</name>
    <name type="common">Rumen fluke</name>
    <name type="synonym">Paramphistomum daubneyi</name>
    <dbReference type="NCBI Taxonomy" id="300641"/>
    <lineage>
        <taxon>Eukaryota</taxon>
        <taxon>Metazoa</taxon>
        <taxon>Spiralia</taxon>
        <taxon>Lophotrochozoa</taxon>
        <taxon>Platyhelminthes</taxon>
        <taxon>Trematoda</taxon>
        <taxon>Digenea</taxon>
        <taxon>Plagiorchiida</taxon>
        <taxon>Pronocephalata</taxon>
        <taxon>Paramphistomoidea</taxon>
        <taxon>Paramphistomidae</taxon>
        <taxon>Calicophoron</taxon>
    </lineage>
</organism>